<evidence type="ECO:0000259" key="2">
    <source>
        <dbReference type="PROSITE" id="PS51444"/>
    </source>
</evidence>
<feature type="compositionally biased region" description="Polar residues" evidence="1">
    <location>
        <begin position="357"/>
        <end position="377"/>
    </location>
</feature>
<organism evidence="3 4">
    <name type="scientific">Parelaphostrongylus tenuis</name>
    <name type="common">Meningeal worm</name>
    <dbReference type="NCBI Taxonomy" id="148309"/>
    <lineage>
        <taxon>Eukaryota</taxon>
        <taxon>Metazoa</taxon>
        <taxon>Ecdysozoa</taxon>
        <taxon>Nematoda</taxon>
        <taxon>Chromadorea</taxon>
        <taxon>Rhabditida</taxon>
        <taxon>Rhabditina</taxon>
        <taxon>Rhabditomorpha</taxon>
        <taxon>Strongyloidea</taxon>
        <taxon>Metastrongylidae</taxon>
        <taxon>Parelaphostrongylus</taxon>
    </lineage>
</organism>
<sequence length="398" mass="45145">MMLRLEFHRTMEEVVPGIHILKEAARELRDSNALRRLLLLVVNIGNYLNSSSTHGCAAGFKLSSLWKVIDHRATKGTSSLLHLLAKMDPTLLNELEIELPSMNSASENSVEEIKTSLRSLGEKCSTLGKELKKKQGTEFEEIRQYLEDHCYAELDVTNLSLKEMLKAEDELAVFFCENKSSFKIEECLKIFKNLITRLRQAAQENELQERRISRKEKNRVAECDEKKQKAEGEQQEENFLATLEKGHNVHTRRRMVACANDPIRDREAGKSSNLPKLVESTKTDSISHEDGKLNQPSNAKSRVPTLRNSDFYAGVLYLNDYVEILEKQLPMTTIRRSGSQKTKISSLVPKNDQQEITLNIPSNTDATTVTSESSPKSASDEGFESEKDKENSIVFLRI</sequence>
<feature type="domain" description="FH2" evidence="2">
    <location>
        <begin position="1"/>
        <end position="224"/>
    </location>
</feature>
<feature type="region of interest" description="Disordered" evidence="1">
    <location>
        <begin position="262"/>
        <end position="303"/>
    </location>
</feature>
<evidence type="ECO:0000313" key="3">
    <source>
        <dbReference type="EMBL" id="KAJ1349015.1"/>
    </source>
</evidence>
<feature type="region of interest" description="Disordered" evidence="1">
    <location>
        <begin position="205"/>
        <end position="234"/>
    </location>
</feature>
<reference evidence="3" key="1">
    <citation type="submission" date="2021-06" db="EMBL/GenBank/DDBJ databases">
        <title>Parelaphostrongylus tenuis whole genome reference sequence.</title>
        <authorList>
            <person name="Garwood T.J."/>
            <person name="Larsen P.A."/>
            <person name="Fountain-Jones N.M."/>
            <person name="Garbe J.R."/>
            <person name="Macchietto M.G."/>
            <person name="Kania S.A."/>
            <person name="Gerhold R.W."/>
            <person name="Richards J.E."/>
            <person name="Wolf T.M."/>
        </authorList>
    </citation>
    <scope>NUCLEOTIDE SEQUENCE</scope>
    <source>
        <strain evidence="3">MNPRO001-30</strain>
        <tissue evidence="3">Meninges</tissue>
    </source>
</reference>
<dbReference type="PROSITE" id="PS51444">
    <property type="entry name" value="FH2"/>
    <property type="match status" value="1"/>
</dbReference>
<feature type="compositionally biased region" description="Basic and acidic residues" evidence="1">
    <location>
        <begin position="279"/>
        <end position="292"/>
    </location>
</feature>
<dbReference type="SUPFAM" id="SSF101447">
    <property type="entry name" value="Formin homology 2 domain (FH2 domain)"/>
    <property type="match status" value="1"/>
</dbReference>
<feature type="compositionally biased region" description="Basic and acidic residues" evidence="1">
    <location>
        <begin position="218"/>
        <end position="232"/>
    </location>
</feature>
<name>A0AAD5QI04_PARTN</name>
<comment type="caution">
    <text evidence="3">The sequence shown here is derived from an EMBL/GenBank/DDBJ whole genome shotgun (WGS) entry which is preliminary data.</text>
</comment>
<evidence type="ECO:0000313" key="4">
    <source>
        <dbReference type="Proteomes" id="UP001196413"/>
    </source>
</evidence>
<dbReference type="EMBL" id="JAHQIW010000601">
    <property type="protein sequence ID" value="KAJ1349015.1"/>
    <property type="molecule type" value="Genomic_DNA"/>
</dbReference>
<dbReference type="PANTHER" id="PTHR46345">
    <property type="entry name" value="INVERTED FORMIN-2"/>
    <property type="match status" value="1"/>
</dbReference>
<accession>A0AAD5QI04</accession>
<dbReference type="Pfam" id="PF02181">
    <property type="entry name" value="FH2"/>
    <property type="match status" value="1"/>
</dbReference>
<dbReference type="AlphaFoldDB" id="A0AAD5QI04"/>
<evidence type="ECO:0000256" key="1">
    <source>
        <dbReference type="SAM" id="MobiDB-lite"/>
    </source>
</evidence>
<dbReference type="Proteomes" id="UP001196413">
    <property type="component" value="Unassembled WGS sequence"/>
</dbReference>
<dbReference type="InterPro" id="IPR015425">
    <property type="entry name" value="FH2_Formin"/>
</dbReference>
<dbReference type="InterPro" id="IPR042201">
    <property type="entry name" value="FH2_Formin_sf"/>
</dbReference>
<keyword evidence="4" id="KW-1185">Reference proteome</keyword>
<dbReference type="PANTHER" id="PTHR46345:SF8">
    <property type="entry name" value="FORMIN 3, ISOFORM B"/>
    <property type="match status" value="1"/>
</dbReference>
<protein>
    <recommendedName>
        <fullName evidence="2">FH2 domain-containing protein</fullName>
    </recommendedName>
</protein>
<feature type="region of interest" description="Disordered" evidence="1">
    <location>
        <begin position="357"/>
        <end position="391"/>
    </location>
</feature>
<proteinExistence type="predicted"/>
<dbReference type="Gene3D" id="1.20.58.2220">
    <property type="entry name" value="Formin, FH2 domain"/>
    <property type="match status" value="1"/>
</dbReference>
<gene>
    <name evidence="3" type="ORF">KIN20_004456</name>
</gene>